<dbReference type="Proteomes" id="UP001205861">
    <property type="component" value="Unassembled WGS sequence"/>
</dbReference>
<dbReference type="InterPro" id="IPR004675">
    <property type="entry name" value="AhpD_core"/>
</dbReference>
<dbReference type="NCBIfam" id="TIGR00778">
    <property type="entry name" value="ahpD_dom"/>
    <property type="match status" value="1"/>
</dbReference>
<evidence type="ECO:0000259" key="2">
    <source>
        <dbReference type="Pfam" id="PF02627"/>
    </source>
</evidence>
<accession>A0ABT2BJ33</accession>
<evidence type="ECO:0000256" key="1">
    <source>
        <dbReference type="SAM" id="SignalP"/>
    </source>
</evidence>
<dbReference type="InterPro" id="IPR003779">
    <property type="entry name" value="CMD-like"/>
</dbReference>
<keyword evidence="1" id="KW-0732">Signal</keyword>
<feature type="signal peptide" evidence="1">
    <location>
        <begin position="1"/>
        <end position="22"/>
    </location>
</feature>
<dbReference type="SUPFAM" id="SSF69118">
    <property type="entry name" value="AhpD-like"/>
    <property type="match status" value="1"/>
</dbReference>
<feature type="chain" id="PRO_5045172821" evidence="1">
    <location>
        <begin position="23"/>
        <end position="129"/>
    </location>
</feature>
<keyword evidence="4" id="KW-1185">Reference proteome</keyword>
<reference evidence="3 4" key="1">
    <citation type="submission" date="2022-08" db="EMBL/GenBank/DDBJ databases">
        <title>Reclassification of Massilia species as members of the genera Telluria, Duganella, Pseudoduganella, Mokoshia gen. nov. and Zemynaea gen. nov. using orthogonal and non-orthogonal genome-based approaches.</title>
        <authorList>
            <person name="Bowman J.P."/>
        </authorList>
    </citation>
    <scope>NUCLEOTIDE SEQUENCE [LARGE SCALE GENOMIC DNA]</scope>
    <source>
        <strain evidence="3 4">JCM 31607</strain>
    </source>
</reference>
<dbReference type="RefSeq" id="WP_258855770.1">
    <property type="nucleotide sequence ID" value="NZ_JANUGV010000001.1"/>
</dbReference>
<protein>
    <submittedName>
        <fullName evidence="3">Carboxymuconolactone decarboxylase family protein</fullName>
    </submittedName>
</protein>
<dbReference type="PANTHER" id="PTHR33930">
    <property type="entry name" value="ALKYL HYDROPEROXIDE REDUCTASE AHPD"/>
    <property type="match status" value="1"/>
</dbReference>
<proteinExistence type="predicted"/>
<comment type="caution">
    <text evidence="3">The sequence shown here is derived from an EMBL/GenBank/DDBJ whole genome shotgun (WGS) entry which is preliminary data.</text>
</comment>
<evidence type="ECO:0000313" key="4">
    <source>
        <dbReference type="Proteomes" id="UP001205861"/>
    </source>
</evidence>
<name>A0ABT2BJ33_9BURK</name>
<dbReference type="Pfam" id="PF02627">
    <property type="entry name" value="CMD"/>
    <property type="match status" value="1"/>
</dbReference>
<feature type="domain" description="Carboxymuconolactone decarboxylase-like" evidence="2">
    <location>
        <begin position="41"/>
        <end position="112"/>
    </location>
</feature>
<dbReference type="Gene3D" id="1.20.1290.10">
    <property type="entry name" value="AhpD-like"/>
    <property type="match status" value="1"/>
</dbReference>
<organism evidence="3 4">
    <name type="scientific">Massilia solisilvae</name>
    <dbReference type="NCBI Taxonomy" id="1811225"/>
    <lineage>
        <taxon>Bacteria</taxon>
        <taxon>Pseudomonadati</taxon>
        <taxon>Pseudomonadota</taxon>
        <taxon>Betaproteobacteria</taxon>
        <taxon>Burkholderiales</taxon>
        <taxon>Oxalobacteraceae</taxon>
        <taxon>Telluria group</taxon>
        <taxon>Massilia</taxon>
    </lineage>
</organism>
<sequence length="129" mass="13547">MPSIRNTLVLLAALCVGAAAHAADKVPAPTEDLMGANDAAFTAQFRDMYATTWGEGAIPKKYKELSGVSISVVERCETCLRFHVRNAKNAGASGKEVIEALRIGLLTGGSITLPTVRAGYDELKALGAI</sequence>
<evidence type="ECO:0000313" key="3">
    <source>
        <dbReference type="EMBL" id="MCS0608100.1"/>
    </source>
</evidence>
<dbReference type="InterPro" id="IPR029032">
    <property type="entry name" value="AhpD-like"/>
</dbReference>
<dbReference type="PANTHER" id="PTHR33930:SF2">
    <property type="entry name" value="BLR3452 PROTEIN"/>
    <property type="match status" value="1"/>
</dbReference>
<gene>
    <name evidence="3" type="ORF">NX773_07980</name>
</gene>
<dbReference type="EMBL" id="JANUGV010000001">
    <property type="protein sequence ID" value="MCS0608100.1"/>
    <property type="molecule type" value="Genomic_DNA"/>
</dbReference>